<protein>
    <submittedName>
        <fullName evidence="2">Unannotated protein</fullName>
    </submittedName>
</protein>
<dbReference type="CDD" id="cd04881">
    <property type="entry name" value="ACT_HSDH-Hom"/>
    <property type="match status" value="1"/>
</dbReference>
<gene>
    <name evidence="2" type="ORF">UFOPK1650_00675</name>
</gene>
<feature type="domain" description="ACT" evidence="1">
    <location>
        <begin position="24"/>
        <end position="97"/>
    </location>
</feature>
<dbReference type="PROSITE" id="PS51671">
    <property type="entry name" value="ACT"/>
    <property type="match status" value="1"/>
</dbReference>
<dbReference type="Gene3D" id="3.30.70.260">
    <property type="match status" value="1"/>
</dbReference>
<dbReference type="AlphaFoldDB" id="A0A6J6E231"/>
<reference evidence="2" key="1">
    <citation type="submission" date="2020-05" db="EMBL/GenBank/DDBJ databases">
        <authorList>
            <person name="Chiriac C."/>
            <person name="Salcher M."/>
            <person name="Ghai R."/>
            <person name="Kavagutti S V."/>
        </authorList>
    </citation>
    <scope>NUCLEOTIDE SEQUENCE</scope>
</reference>
<accession>A0A6J6E231</accession>
<dbReference type="Pfam" id="PF01842">
    <property type="entry name" value="ACT"/>
    <property type="match status" value="1"/>
</dbReference>
<organism evidence="2">
    <name type="scientific">freshwater metagenome</name>
    <dbReference type="NCBI Taxonomy" id="449393"/>
    <lineage>
        <taxon>unclassified sequences</taxon>
        <taxon>metagenomes</taxon>
        <taxon>ecological metagenomes</taxon>
    </lineage>
</organism>
<dbReference type="EMBL" id="CAEZTJ010000091">
    <property type="protein sequence ID" value="CAB4570441.1"/>
    <property type="molecule type" value="Genomic_DNA"/>
</dbReference>
<evidence type="ECO:0000259" key="1">
    <source>
        <dbReference type="PROSITE" id="PS51671"/>
    </source>
</evidence>
<proteinExistence type="predicted"/>
<sequence>MGSRESDYADLPIASIDQVKTRYLIRLDVADRPGVLASVAQTFATHRVSIQTVRQSGRGADAELVIMTHSATDKDLASTVKDLAGLAHVEKVESVLRVEGSEG</sequence>
<dbReference type="InterPro" id="IPR002912">
    <property type="entry name" value="ACT_dom"/>
</dbReference>
<dbReference type="InterPro" id="IPR045865">
    <property type="entry name" value="ACT-like_dom_sf"/>
</dbReference>
<dbReference type="SUPFAM" id="SSF55021">
    <property type="entry name" value="ACT-like"/>
    <property type="match status" value="1"/>
</dbReference>
<name>A0A6J6E231_9ZZZZ</name>
<evidence type="ECO:0000313" key="2">
    <source>
        <dbReference type="EMBL" id="CAB4570441.1"/>
    </source>
</evidence>